<proteinExistence type="predicted"/>
<reference evidence="2 3" key="1">
    <citation type="submission" date="2014-11" db="EMBL/GenBank/DDBJ databases">
        <authorList>
            <person name="Zhu J."/>
            <person name="Qi W."/>
            <person name="Song R."/>
        </authorList>
    </citation>
    <scope>NUCLEOTIDE SEQUENCE [LARGE SCALE GENOMIC DNA]</scope>
</reference>
<dbReference type="OrthoDB" id="10283155at2759"/>
<feature type="region of interest" description="Disordered" evidence="1">
    <location>
        <begin position="453"/>
        <end position="557"/>
    </location>
</feature>
<accession>A0A0G4GEC9</accession>
<feature type="compositionally biased region" description="Polar residues" evidence="1">
    <location>
        <begin position="512"/>
        <end position="521"/>
    </location>
</feature>
<dbReference type="EMBL" id="CDMY01000638">
    <property type="protein sequence ID" value="CEM27693.1"/>
    <property type="molecule type" value="Genomic_DNA"/>
</dbReference>
<keyword evidence="3" id="KW-1185">Reference proteome</keyword>
<dbReference type="AlphaFoldDB" id="A0A0G4GEC9"/>
<dbReference type="VEuPathDB" id="CryptoDB:Vbra_22733"/>
<name>A0A0G4GEC9_VITBC</name>
<dbReference type="Proteomes" id="UP000041254">
    <property type="component" value="Unassembled WGS sequence"/>
</dbReference>
<protein>
    <submittedName>
        <fullName evidence="2">Uncharacterized protein</fullName>
    </submittedName>
</protein>
<feature type="compositionally biased region" description="Polar residues" evidence="1">
    <location>
        <begin position="275"/>
        <end position="294"/>
    </location>
</feature>
<feature type="region of interest" description="Disordered" evidence="1">
    <location>
        <begin position="105"/>
        <end position="164"/>
    </location>
</feature>
<feature type="compositionally biased region" description="Low complexity" evidence="1">
    <location>
        <begin position="522"/>
        <end position="531"/>
    </location>
</feature>
<dbReference type="InParanoid" id="A0A0G4GEC9"/>
<feature type="compositionally biased region" description="Polar residues" evidence="1">
    <location>
        <begin position="107"/>
        <end position="157"/>
    </location>
</feature>
<sequence length="585" mass="62547">MRVQVEVLFSVEDPRDVIFGASGTVRCDPSTKRVRVDDCMALLEQGHRRLQHGKFDVYLPVTDGELPQYLSSLPLSKQIPEPDGLDRWVDVEEDKKGLFLRLHLTQPEPSGNGSSDKNASAPSVNGNGSSGSQTGVQNRNTSASSTTDPSGPTNGSGSIIAPPKKKDRCITLGDWRRKIQLVEEKRQTEKARITEICKSVDWSQPRLSDAVKYMNMAQRFINDVNLPAERRENIRSLLQSDQTHIRTLKRAVDDATALLTQLNGTAPKPSPARSPTPSQHGHRTQSMPASSDPPSYSVPRSAFHSVPSRVSPFAPVYEPPPPAQSYVNGGWGGHPPVGRSVVPPAFLPPSMHQQSFFPPHAHPPHGYYPAYGPHYGHNHFAAGIAASGPYGYPPQHHHRGVAAAGMNMPIEEGQSFGYYVPGGGAIGVGGQMVMQGPPMGMEVVVPMEDDELAKKDANGNGNESNMTNSTYWPGTRSSNPSNGNSNGNGNSDESGSQGNSGGSEQKEGSEGDTTGNDVSNQSAPSHSHTPSPYHPHPPPEALREQQGMQAGHRPKLAIPEHPVLQDVTVAAGAGGGGGGWARGNS</sequence>
<organism evidence="2 3">
    <name type="scientific">Vitrella brassicaformis (strain CCMP3155)</name>
    <dbReference type="NCBI Taxonomy" id="1169540"/>
    <lineage>
        <taxon>Eukaryota</taxon>
        <taxon>Sar</taxon>
        <taxon>Alveolata</taxon>
        <taxon>Colpodellida</taxon>
        <taxon>Vitrellaceae</taxon>
        <taxon>Vitrella</taxon>
    </lineage>
</organism>
<evidence type="ECO:0000256" key="1">
    <source>
        <dbReference type="SAM" id="MobiDB-lite"/>
    </source>
</evidence>
<gene>
    <name evidence="2" type="ORF">Vbra_22733</name>
</gene>
<evidence type="ECO:0000313" key="3">
    <source>
        <dbReference type="Proteomes" id="UP000041254"/>
    </source>
</evidence>
<feature type="region of interest" description="Disordered" evidence="1">
    <location>
        <begin position="262"/>
        <end position="303"/>
    </location>
</feature>
<feature type="compositionally biased region" description="Low complexity" evidence="1">
    <location>
        <begin position="477"/>
        <end position="497"/>
    </location>
</feature>
<evidence type="ECO:0000313" key="2">
    <source>
        <dbReference type="EMBL" id="CEM27693.1"/>
    </source>
</evidence>
<feature type="compositionally biased region" description="Polar residues" evidence="1">
    <location>
        <begin position="459"/>
        <end position="476"/>
    </location>
</feature>